<reference evidence="2" key="3">
    <citation type="submission" date="2023-01" db="EMBL/GenBank/DDBJ databases">
        <authorList>
            <person name="Sun Q."/>
            <person name="Evtushenko L."/>
        </authorList>
    </citation>
    <scope>NUCLEOTIDE SEQUENCE</scope>
    <source>
        <strain evidence="2">VKM B-1606</strain>
    </source>
</reference>
<proteinExistence type="predicted"/>
<name>A0A9W6MQR8_9HYPH</name>
<gene>
    <name evidence="2" type="ORF">GCM10008170_05570</name>
    <name evidence="3" type="ORF">JOD31_001705</name>
</gene>
<evidence type="ECO:0000313" key="3">
    <source>
        <dbReference type="EMBL" id="MBM7851480.1"/>
    </source>
</evidence>
<evidence type="ECO:0000256" key="1">
    <source>
        <dbReference type="SAM" id="MobiDB-lite"/>
    </source>
</evidence>
<feature type="region of interest" description="Disordered" evidence="1">
    <location>
        <begin position="353"/>
        <end position="432"/>
    </location>
</feature>
<sequence>MAIRQYDPTIGQSLRSIAGLFAPPSAQEQLAYASAGAKRAENDRISQLFAAGKTPSEQAALAGIQNYGATPQGFTYNVDQDTAAKRYSADQGLAGTRYTADVGAATSLRTNAADNTRATITSMFQPLSQGQLRPALPADVAGLVGLPALGAERGSPKPLAESEVTAQIIQSLTPQQQAETVLGAETPVQAMGPDGRTTFMSPGAAVRTGAQPATDATKVGEQAGKLRGEIAQLPSYKNYAQAAPIYRSMVDTAGTNSKASDLNLVYGLGKIMDPTSVVREGEMVLVQNTASLPDWVVGAANRLNGGAALQPETRAALLAEAHSRMRSYEDVLGADLDRYGGIADRAGVRRDDVLPPFERSNAYRGGGRQTTPTFPGTPAQVGQEPRPPAAPSPPAPPAIPSDAVRVSTPKEAFALPPGTKFVTPDGRLKVRP</sequence>
<accession>A0A9W6MQR8</accession>
<evidence type="ECO:0000313" key="2">
    <source>
        <dbReference type="EMBL" id="GLK54538.1"/>
    </source>
</evidence>
<organism evidence="2 5">
    <name type="scientific">Methylopila capsulata</name>
    <dbReference type="NCBI Taxonomy" id="61654"/>
    <lineage>
        <taxon>Bacteria</taxon>
        <taxon>Pseudomonadati</taxon>
        <taxon>Pseudomonadota</taxon>
        <taxon>Alphaproteobacteria</taxon>
        <taxon>Hyphomicrobiales</taxon>
        <taxon>Methylopilaceae</taxon>
        <taxon>Methylopila</taxon>
    </lineage>
</organism>
<keyword evidence="4" id="KW-1185">Reference proteome</keyword>
<evidence type="ECO:0000313" key="4">
    <source>
        <dbReference type="Proteomes" id="UP000758856"/>
    </source>
</evidence>
<dbReference type="Proteomes" id="UP001143400">
    <property type="component" value="Unassembled WGS sequence"/>
</dbReference>
<dbReference type="RefSeq" id="WP_204949910.1">
    <property type="nucleotide sequence ID" value="NZ_BSFF01000001.1"/>
</dbReference>
<dbReference type="AlphaFoldDB" id="A0A9W6MQR8"/>
<comment type="caution">
    <text evidence="2">The sequence shown here is derived from an EMBL/GenBank/DDBJ whole genome shotgun (WGS) entry which is preliminary data.</text>
</comment>
<dbReference type="EMBL" id="BSFF01000001">
    <property type="protein sequence ID" value="GLK54538.1"/>
    <property type="molecule type" value="Genomic_DNA"/>
</dbReference>
<reference evidence="2" key="1">
    <citation type="journal article" date="2014" name="Int. J. Syst. Evol. Microbiol.">
        <title>Complete genome sequence of Corynebacterium casei LMG S-19264T (=DSM 44701T), isolated from a smear-ripened cheese.</title>
        <authorList>
            <consortium name="US DOE Joint Genome Institute (JGI-PGF)"/>
            <person name="Walter F."/>
            <person name="Albersmeier A."/>
            <person name="Kalinowski J."/>
            <person name="Ruckert C."/>
        </authorList>
    </citation>
    <scope>NUCLEOTIDE SEQUENCE</scope>
    <source>
        <strain evidence="2">VKM B-1606</strain>
    </source>
</reference>
<reference evidence="3 4" key="2">
    <citation type="submission" date="2021-01" db="EMBL/GenBank/DDBJ databases">
        <title>Genomic Encyclopedia of Type Strains, Phase IV (KMG-IV): sequencing the most valuable type-strain genomes for metagenomic binning, comparative biology and taxonomic classification.</title>
        <authorList>
            <person name="Goeker M."/>
        </authorList>
    </citation>
    <scope>NUCLEOTIDE SEQUENCE [LARGE SCALE GENOMIC DNA]</scope>
    <source>
        <strain evidence="3 4">DSM 6130</strain>
    </source>
</reference>
<dbReference type="Proteomes" id="UP000758856">
    <property type="component" value="Unassembled WGS sequence"/>
</dbReference>
<dbReference type="EMBL" id="JAFBCY010000002">
    <property type="protein sequence ID" value="MBM7851480.1"/>
    <property type="molecule type" value="Genomic_DNA"/>
</dbReference>
<evidence type="ECO:0000313" key="5">
    <source>
        <dbReference type="Proteomes" id="UP001143400"/>
    </source>
</evidence>
<protein>
    <submittedName>
        <fullName evidence="2">Uncharacterized protein</fullName>
    </submittedName>
</protein>
<feature type="compositionally biased region" description="Pro residues" evidence="1">
    <location>
        <begin position="385"/>
        <end position="399"/>
    </location>
</feature>